<dbReference type="SUPFAM" id="SSF50494">
    <property type="entry name" value="Trypsin-like serine proteases"/>
    <property type="match status" value="1"/>
</dbReference>
<dbReference type="GO" id="GO:0006508">
    <property type="term" value="P:proteolysis"/>
    <property type="evidence" value="ECO:0007669"/>
    <property type="project" value="UniProtKB-KW"/>
</dbReference>
<dbReference type="GO" id="GO:0004252">
    <property type="term" value="F:serine-type endopeptidase activity"/>
    <property type="evidence" value="ECO:0007669"/>
    <property type="project" value="UniProtKB-EC"/>
</dbReference>
<dbReference type="Pfam" id="PF00089">
    <property type="entry name" value="Trypsin"/>
    <property type="match status" value="1"/>
</dbReference>
<dbReference type="AlphaFoldDB" id="B4JIV6"/>
<dbReference type="FunFam" id="2.40.10.10:FF:000068">
    <property type="entry name" value="transmembrane protease serine 2"/>
    <property type="match status" value="1"/>
</dbReference>
<feature type="domain" description="Peptidase S1" evidence="12">
    <location>
        <begin position="27"/>
        <end position="251"/>
    </location>
</feature>
<evidence type="ECO:0000256" key="4">
    <source>
        <dbReference type="ARBA" id="ARBA00022729"/>
    </source>
</evidence>
<proteinExistence type="inferred from homology"/>
<keyword evidence="3" id="KW-0645">Protease</keyword>
<dbReference type="InterPro" id="IPR050430">
    <property type="entry name" value="Peptidase_S1"/>
</dbReference>
<dbReference type="STRING" id="7222.B4JIV6"/>
<dbReference type="CDD" id="cd00190">
    <property type="entry name" value="Tryp_SPc"/>
    <property type="match status" value="1"/>
</dbReference>
<dbReference type="SMART" id="SM00020">
    <property type="entry name" value="Tryp_SPc"/>
    <property type="match status" value="1"/>
</dbReference>
<evidence type="ECO:0000256" key="3">
    <source>
        <dbReference type="ARBA" id="ARBA00022670"/>
    </source>
</evidence>
<dbReference type="eggNOG" id="KOG3627">
    <property type="taxonomic scope" value="Eukaryota"/>
</dbReference>
<dbReference type="Proteomes" id="UP000001070">
    <property type="component" value="Unassembled WGS sequence"/>
</dbReference>
<keyword evidence="14" id="KW-1185">Reference proteome</keyword>
<evidence type="ECO:0000256" key="7">
    <source>
        <dbReference type="ARBA" id="ARBA00023145"/>
    </source>
</evidence>
<feature type="signal peptide" evidence="11">
    <location>
        <begin position="1"/>
        <end position="21"/>
    </location>
</feature>
<evidence type="ECO:0000259" key="12">
    <source>
        <dbReference type="PROSITE" id="PS50240"/>
    </source>
</evidence>
<evidence type="ECO:0000313" key="13">
    <source>
        <dbReference type="EMBL" id="EDV99520.1"/>
    </source>
</evidence>
<dbReference type="PANTHER" id="PTHR24276">
    <property type="entry name" value="POLYSERASE-RELATED"/>
    <property type="match status" value="1"/>
</dbReference>
<dbReference type="InParanoid" id="B4JIV6"/>
<reference evidence="13 14" key="1">
    <citation type="journal article" date="2007" name="Nature">
        <title>Evolution of genes and genomes on the Drosophila phylogeny.</title>
        <authorList>
            <consortium name="Drosophila 12 Genomes Consortium"/>
            <person name="Clark A.G."/>
            <person name="Eisen M.B."/>
            <person name="Smith D.R."/>
            <person name="Bergman C.M."/>
            <person name="Oliver B."/>
            <person name="Markow T.A."/>
            <person name="Kaufman T.C."/>
            <person name="Kellis M."/>
            <person name="Gelbart W."/>
            <person name="Iyer V.N."/>
            <person name="Pollard D.A."/>
            <person name="Sackton T.B."/>
            <person name="Larracuente A.M."/>
            <person name="Singh N.D."/>
            <person name="Abad J.P."/>
            <person name="Abt D.N."/>
            <person name="Adryan B."/>
            <person name="Aguade M."/>
            <person name="Akashi H."/>
            <person name="Anderson W.W."/>
            <person name="Aquadro C.F."/>
            <person name="Ardell D.H."/>
            <person name="Arguello R."/>
            <person name="Artieri C.G."/>
            <person name="Barbash D.A."/>
            <person name="Barker D."/>
            <person name="Barsanti P."/>
            <person name="Batterham P."/>
            <person name="Batzoglou S."/>
            <person name="Begun D."/>
            <person name="Bhutkar A."/>
            <person name="Blanco E."/>
            <person name="Bosak S.A."/>
            <person name="Bradley R.K."/>
            <person name="Brand A.D."/>
            <person name="Brent M.R."/>
            <person name="Brooks A.N."/>
            <person name="Brown R.H."/>
            <person name="Butlin R.K."/>
            <person name="Caggese C."/>
            <person name="Calvi B.R."/>
            <person name="Bernardo de Carvalho A."/>
            <person name="Caspi A."/>
            <person name="Castrezana S."/>
            <person name="Celniker S.E."/>
            <person name="Chang J.L."/>
            <person name="Chapple C."/>
            <person name="Chatterji S."/>
            <person name="Chinwalla A."/>
            <person name="Civetta A."/>
            <person name="Clifton S.W."/>
            <person name="Comeron J.M."/>
            <person name="Costello J.C."/>
            <person name="Coyne J.A."/>
            <person name="Daub J."/>
            <person name="David R.G."/>
            <person name="Delcher A.L."/>
            <person name="Delehaunty K."/>
            <person name="Do C.B."/>
            <person name="Ebling H."/>
            <person name="Edwards K."/>
            <person name="Eickbush T."/>
            <person name="Evans J.D."/>
            <person name="Filipski A."/>
            <person name="Findeiss S."/>
            <person name="Freyhult E."/>
            <person name="Fulton L."/>
            <person name="Fulton R."/>
            <person name="Garcia A.C."/>
            <person name="Gardiner A."/>
            <person name="Garfield D.A."/>
            <person name="Garvin B.E."/>
            <person name="Gibson G."/>
            <person name="Gilbert D."/>
            <person name="Gnerre S."/>
            <person name="Godfrey J."/>
            <person name="Good R."/>
            <person name="Gotea V."/>
            <person name="Gravely B."/>
            <person name="Greenberg A.J."/>
            <person name="Griffiths-Jones S."/>
            <person name="Gross S."/>
            <person name="Guigo R."/>
            <person name="Gustafson E.A."/>
            <person name="Haerty W."/>
            <person name="Hahn M.W."/>
            <person name="Halligan D.L."/>
            <person name="Halpern A.L."/>
            <person name="Halter G.M."/>
            <person name="Han M.V."/>
            <person name="Heger A."/>
            <person name="Hillier L."/>
            <person name="Hinrichs A.S."/>
            <person name="Holmes I."/>
            <person name="Hoskins R.A."/>
            <person name="Hubisz M.J."/>
            <person name="Hultmark D."/>
            <person name="Huntley M.A."/>
            <person name="Jaffe D.B."/>
            <person name="Jagadeeshan S."/>
            <person name="Jeck W.R."/>
            <person name="Johnson J."/>
            <person name="Jones C.D."/>
            <person name="Jordan W.C."/>
            <person name="Karpen G.H."/>
            <person name="Kataoka E."/>
            <person name="Keightley P.D."/>
            <person name="Kheradpour P."/>
            <person name="Kirkness E.F."/>
            <person name="Koerich L.B."/>
            <person name="Kristiansen K."/>
            <person name="Kudrna D."/>
            <person name="Kulathinal R.J."/>
            <person name="Kumar S."/>
            <person name="Kwok R."/>
            <person name="Lander E."/>
            <person name="Langley C.H."/>
            <person name="Lapoint R."/>
            <person name="Lazzaro B.P."/>
            <person name="Lee S.J."/>
            <person name="Levesque L."/>
            <person name="Li R."/>
            <person name="Lin C.F."/>
            <person name="Lin M.F."/>
            <person name="Lindblad-Toh K."/>
            <person name="Llopart A."/>
            <person name="Long M."/>
            <person name="Low L."/>
            <person name="Lozovsky E."/>
            <person name="Lu J."/>
            <person name="Luo M."/>
            <person name="Machado C.A."/>
            <person name="Makalowski W."/>
            <person name="Marzo M."/>
            <person name="Matsuda M."/>
            <person name="Matzkin L."/>
            <person name="McAllister B."/>
            <person name="McBride C.S."/>
            <person name="McKernan B."/>
            <person name="McKernan K."/>
            <person name="Mendez-Lago M."/>
            <person name="Minx P."/>
            <person name="Mollenhauer M.U."/>
            <person name="Montooth K."/>
            <person name="Mount S.M."/>
            <person name="Mu X."/>
            <person name="Myers E."/>
            <person name="Negre B."/>
            <person name="Newfeld S."/>
            <person name="Nielsen R."/>
            <person name="Noor M.A."/>
            <person name="O'Grady P."/>
            <person name="Pachter L."/>
            <person name="Papaceit M."/>
            <person name="Parisi M.J."/>
            <person name="Parisi M."/>
            <person name="Parts L."/>
            <person name="Pedersen J.S."/>
            <person name="Pesole G."/>
            <person name="Phillippy A.M."/>
            <person name="Ponting C.P."/>
            <person name="Pop M."/>
            <person name="Porcelli D."/>
            <person name="Powell J.R."/>
            <person name="Prohaska S."/>
            <person name="Pruitt K."/>
            <person name="Puig M."/>
            <person name="Quesneville H."/>
            <person name="Ram K.R."/>
            <person name="Rand D."/>
            <person name="Rasmussen M.D."/>
            <person name="Reed L.K."/>
            <person name="Reenan R."/>
            <person name="Reily A."/>
            <person name="Remington K.A."/>
            <person name="Rieger T.T."/>
            <person name="Ritchie M.G."/>
            <person name="Robin C."/>
            <person name="Rogers Y.H."/>
            <person name="Rohde C."/>
            <person name="Rozas J."/>
            <person name="Rubenfield M.J."/>
            <person name="Ruiz A."/>
            <person name="Russo S."/>
            <person name="Salzberg S.L."/>
            <person name="Sanchez-Gracia A."/>
            <person name="Saranga D.J."/>
            <person name="Sato H."/>
            <person name="Schaeffer S.W."/>
            <person name="Schatz M.C."/>
            <person name="Schlenke T."/>
            <person name="Schwartz R."/>
            <person name="Segarra C."/>
            <person name="Singh R.S."/>
            <person name="Sirot L."/>
            <person name="Sirota M."/>
            <person name="Sisneros N.B."/>
            <person name="Smith C.D."/>
            <person name="Smith T.F."/>
            <person name="Spieth J."/>
            <person name="Stage D.E."/>
            <person name="Stark A."/>
            <person name="Stephan W."/>
            <person name="Strausberg R.L."/>
            <person name="Strempel S."/>
            <person name="Sturgill D."/>
            <person name="Sutton G."/>
            <person name="Sutton G.G."/>
            <person name="Tao W."/>
            <person name="Teichmann S."/>
            <person name="Tobari Y.N."/>
            <person name="Tomimura Y."/>
            <person name="Tsolas J.M."/>
            <person name="Valente V.L."/>
            <person name="Venter E."/>
            <person name="Venter J.C."/>
            <person name="Vicario S."/>
            <person name="Vieira F.G."/>
            <person name="Vilella A.J."/>
            <person name="Villasante A."/>
            <person name="Walenz B."/>
            <person name="Wang J."/>
            <person name="Wasserman M."/>
            <person name="Watts T."/>
            <person name="Wilson D."/>
            <person name="Wilson R.K."/>
            <person name="Wing R.A."/>
            <person name="Wolfner M.F."/>
            <person name="Wong A."/>
            <person name="Wong G.K."/>
            <person name="Wu C.I."/>
            <person name="Wu G."/>
            <person name="Yamamoto D."/>
            <person name="Yang H.P."/>
            <person name="Yang S.P."/>
            <person name="Yorke J.A."/>
            <person name="Yoshida K."/>
            <person name="Zdobnov E."/>
            <person name="Zhang P."/>
            <person name="Zhang Y."/>
            <person name="Zimin A.V."/>
            <person name="Baldwin J."/>
            <person name="Abdouelleil A."/>
            <person name="Abdulkadir J."/>
            <person name="Abebe A."/>
            <person name="Abera B."/>
            <person name="Abreu J."/>
            <person name="Acer S.C."/>
            <person name="Aftuck L."/>
            <person name="Alexander A."/>
            <person name="An P."/>
            <person name="Anderson E."/>
            <person name="Anderson S."/>
            <person name="Arachi H."/>
            <person name="Azer M."/>
            <person name="Bachantsang P."/>
            <person name="Barry A."/>
            <person name="Bayul T."/>
            <person name="Berlin A."/>
            <person name="Bessette D."/>
            <person name="Bloom T."/>
            <person name="Blye J."/>
            <person name="Boguslavskiy L."/>
            <person name="Bonnet C."/>
            <person name="Boukhgalter B."/>
            <person name="Bourzgui I."/>
            <person name="Brown A."/>
            <person name="Cahill P."/>
            <person name="Channer S."/>
            <person name="Cheshatsang Y."/>
            <person name="Chuda L."/>
            <person name="Citroen M."/>
            <person name="Collymore A."/>
            <person name="Cooke P."/>
            <person name="Costello M."/>
            <person name="D'Aco K."/>
            <person name="Daza R."/>
            <person name="De Haan G."/>
            <person name="DeGray S."/>
            <person name="DeMaso C."/>
            <person name="Dhargay N."/>
            <person name="Dooley K."/>
            <person name="Dooley E."/>
            <person name="Doricent M."/>
            <person name="Dorje P."/>
            <person name="Dorjee K."/>
            <person name="Dupes A."/>
            <person name="Elong R."/>
            <person name="Falk J."/>
            <person name="Farina A."/>
            <person name="Faro S."/>
            <person name="Ferguson D."/>
            <person name="Fisher S."/>
            <person name="Foley C.D."/>
            <person name="Franke A."/>
            <person name="Friedrich D."/>
            <person name="Gadbois L."/>
            <person name="Gearin G."/>
            <person name="Gearin C.R."/>
            <person name="Giannoukos G."/>
            <person name="Goode T."/>
            <person name="Graham J."/>
            <person name="Grandbois E."/>
            <person name="Grewal S."/>
            <person name="Gyaltsen K."/>
            <person name="Hafez N."/>
            <person name="Hagos B."/>
            <person name="Hall J."/>
            <person name="Henson C."/>
            <person name="Hollinger A."/>
            <person name="Honan T."/>
            <person name="Huard M.D."/>
            <person name="Hughes L."/>
            <person name="Hurhula B."/>
            <person name="Husby M.E."/>
            <person name="Kamat A."/>
            <person name="Kanga B."/>
            <person name="Kashin S."/>
            <person name="Khazanovich D."/>
            <person name="Kisner P."/>
            <person name="Lance K."/>
            <person name="Lara M."/>
            <person name="Lee W."/>
            <person name="Lennon N."/>
            <person name="Letendre F."/>
            <person name="LeVine R."/>
            <person name="Lipovsky A."/>
            <person name="Liu X."/>
            <person name="Liu J."/>
            <person name="Liu S."/>
            <person name="Lokyitsang T."/>
            <person name="Lokyitsang Y."/>
            <person name="Lubonja R."/>
            <person name="Lui A."/>
            <person name="MacDonald P."/>
            <person name="Magnisalis V."/>
            <person name="Maru K."/>
            <person name="Matthews C."/>
            <person name="McCusker W."/>
            <person name="McDonough S."/>
            <person name="Mehta T."/>
            <person name="Meldrim J."/>
            <person name="Meneus L."/>
            <person name="Mihai O."/>
            <person name="Mihalev A."/>
            <person name="Mihova T."/>
            <person name="Mittelman R."/>
            <person name="Mlenga V."/>
            <person name="Montmayeur A."/>
            <person name="Mulrain L."/>
            <person name="Navidi A."/>
            <person name="Naylor J."/>
            <person name="Negash T."/>
            <person name="Nguyen T."/>
            <person name="Nguyen N."/>
            <person name="Nicol R."/>
            <person name="Norbu C."/>
            <person name="Norbu N."/>
            <person name="Novod N."/>
            <person name="O'Neill B."/>
            <person name="Osman S."/>
            <person name="Markiewicz E."/>
            <person name="Oyono O.L."/>
            <person name="Patti C."/>
            <person name="Phunkhang P."/>
            <person name="Pierre F."/>
            <person name="Priest M."/>
            <person name="Raghuraman S."/>
            <person name="Rege F."/>
            <person name="Reyes R."/>
            <person name="Rise C."/>
            <person name="Rogov P."/>
            <person name="Ross K."/>
            <person name="Ryan E."/>
            <person name="Settipalli S."/>
            <person name="Shea T."/>
            <person name="Sherpa N."/>
            <person name="Shi L."/>
            <person name="Shih D."/>
            <person name="Sparrow T."/>
            <person name="Spaulding J."/>
            <person name="Stalker J."/>
            <person name="Stange-Thomann N."/>
            <person name="Stavropoulos S."/>
            <person name="Stone C."/>
            <person name="Strader C."/>
            <person name="Tesfaye S."/>
            <person name="Thomson T."/>
            <person name="Thoulutsang Y."/>
            <person name="Thoulutsang D."/>
            <person name="Topham K."/>
            <person name="Topping I."/>
            <person name="Tsamla T."/>
            <person name="Vassiliev H."/>
            <person name="Vo A."/>
            <person name="Wangchuk T."/>
            <person name="Wangdi T."/>
            <person name="Weiand M."/>
            <person name="Wilkinson J."/>
            <person name="Wilson A."/>
            <person name="Yadav S."/>
            <person name="Young G."/>
            <person name="Yu Q."/>
            <person name="Zembek L."/>
            <person name="Zhong D."/>
            <person name="Zimmer A."/>
            <person name="Zwirko Z."/>
            <person name="Jaffe D.B."/>
            <person name="Alvarez P."/>
            <person name="Brockman W."/>
            <person name="Butler J."/>
            <person name="Chin C."/>
            <person name="Gnerre S."/>
            <person name="Grabherr M."/>
            <person name="Kleber M."/>
            <person name="Mauceli E."/>
            <person name="MacCallum I."/>
        </authorList>
    </citation>
    <scope>NUCLEOTIDE SEQUENCE [LARGE SCALE GENOMIC DNA]</scope>
    <source>
        <strain evidence="14">Tucson 15287-2541.00</strain>
    </source>
</reference>
<organism evidence="14">
    <name type="scientific">Drosophila grimshawi</name>
    <name type="common">Hawaiian fruit fly</name>
    <name type="synonym">Idiomyia grimshawi</name>
    <dbReference type="NCBI Taxonomy" id="7222"/>
    <lineage>
        <taxon>Eukaryota</taxon>
        <taxon>Metazoa</taxon>
        <taxon>Ecdysozoa</taxon>
        <taxon>Arthropoda</taxon>
        <taxon>Hexapoda</taxon>
        <taxon>Insecta</taxon>
        <taxon>Pterygota</taxon>
        <taxon>Neoptera</taxon>
        <taxon>Endopterygota</taxon>
        <taxon>Diptera</taxon>
        <taxon>Brachycera</taxon>
        <taxon>Muscomorpha</taxon>
        <taxon>Ephydroidea</taxon>
        <taxon>Drosophilidae</taxon>
        <taxon>Drosophila</taxon>
        <taxon>Hawaiian Drosophila</taxon>
    </lineage>
</organism>
<dbReference type="OMA" id="APAVYNN"/>
<dbReference type="InterPro" id="IPR043504">
    <property type="entry name" value="Peptidase_S1_PA_chymotrypsin"/>
</dbReference>
<comment type="catalytic activity">
    <reaction evidence="9">
        <text>Preferential cleavage: Arg-|-Xaa, Lys-|-Xaa.</text>
        <dbReference type="EC" id="3.4.21.4"/>
    </reaction>
</comment>
<comment type="subcellular location">
    <subcellularLocation>
        <location evidence="1">Secreted</location>
        <location evidence="1">Extracellular space</location>
    </subcellularLocation>
</comment>
<evidence type="ECO:0000256" key="6">
    <source>
        <dbReference type="ARBA" id="ARBA00022825"/>
    </source>
</evidence>
<dbReference type="FunCoup" id="B4JIV6">
    <property type="interactions" value="2"/>
</dbReference>
<dbReference type="EMBL" id="CH916370">
    <property type="protein sequence ID" value="EDV99520.1"/>
    <property type="molecule type" value="Genomic_DNA"/>
</dbReference>
<keyword evidence="6" id="KW-0720">Serine protease</keyword>
<dbReference type="OrthoDB" id="60866at2759"/>
<dbReference type="InterPro" id="IPR001254">
    <property type="entry name" value="Trypsin_dom"/>
</dbReference>
<evidence type="ECO:0000256" key="2">
    <source>
        <dbReference type="ARBA" id="ARBA00007664"/>
    </source>
</evidence>
<comment type="similarity">
    <text evidence="2">Belongs to the peptidase S1 family.</text>
</comment>
<dbReference type="PANTHER" id="PTHR24276:SF91">
    <property type="entry name" value="AT26814P-RELATED"/>
    <property type="match status" value="1"/>
</dbReference>
<dbReference type="EC" id="3.4.21.4" evidence="10"/>
<keyword evidence="7" id="KW-0865">Zymogen</keyword>
<gene>
    <name evidence="13" type="primary">Dgri\GH12394</name>
    <name evidence="13" type="ORF">Dgri_GH12394</name>
</gene>
<dbReference type="InterPro" id="IPR018114">
    <property type="entry name" value="TRYPSIN_HIS"/>
</dbReference>
<accession>B4JIV6</accession>
<dbReference type="PROSITE" id="PS50240">
    <property type="entry name" value="TRYPSIN_DOM"/>
    <property type="match status" value="1"/>
</dbReference>
<dbReference type="PROSITE" id="PS00134">
    <property type="entry name" value="TRYPSIN_HIS"/>
    <property type="match status" value="1"/>
</dbReference>
<protein>
    <recommendedName>
        <fullName evidence="10">trypsin</fullName>
        <ecNumber evidence="10">3.4.21.4</ecNumber>
    </recommendedName>
</protein>
<dbReference type="InterPro" id="IPR009003">
    <property type="entry name" value="Peptidase_S1_PA"/>
</dbReference>
<evidence type="ECO:0000256" key="10">
    <source>
        <dbReference type="ARBA" id="ARBA00038868"/>
    </source>
</evidence>
<name>B4JIV6_DROGR</name>
<evidence type="ECO:0000256" key="5">
    <source>
        <dbReference type="ARBA" id="ARBA00022801"/>
    </source>
</evidence>
<evidence type="ECO:0000256" key="8">
    <source>
        <dbReference type="ARBA" id="ARBA00023157"/>
    </source>
</evidence>
<dbReference type="InterPro" id="IPR001314">
    <property type="entry name" value="Peptidase_S1A"/>
</dbReference>
<dbReference type="KEGG" id="dgr:6564686"/>
<keyword evidence="5" id="KW-0378">Hydrolase</keyword>
<dbReference type="PhylomeDB" id="B4JIV6"/>
<evidence type="ECO:0000256" key="1">
    <source>
        <dbReference type="ARBA" id="ARBA00004239"/>
    </source>
</evidence>
<dbReference type="HOGENOM" id="CLU_006842_7_4_1"/>
<feature type="chain" id="PRO_5002809001" description="trypsin" evidence="11">
    <location>
        <begin position="22"/>
        <end position="251"/>
    </location>
</feature>
<dbReference type="Gene3D" id="2.40.10.10">
    <property type="entry name" value="Trypsin-like serine proteases"/>
    <property type="match status" value="1"/>
</dbReference>
<evidence type="ECO:0000313" key="14">
    <source>
        <dbReference type="Proteomes" id="UP000001070"/>
    </source>
</evidence>
<evidence type="ECO:0000256" key="9">
    <source>
        <dbReference type="ARBA" id="ARBA00036320"/>
    </source>
</evidence>
<keyword evidence="8" id="KW-1015">Disulfide bond</keyword>
<sequence length="251" mass="26283">MPTVHIVFLLLLSAAVNGATAQPQGRLLEGKGAEVGSHPYSVSVQRNGAHVCGGALISAKVCLTAAHCVTTGGIESYPARTFLVRAGSIQRLAGGQLAQVDHIKVHKGYANGLNNVALMVLQQPLTLNANTQPIALASEVPPSDAEIIYTGWGAVSNQGASSQRMLVGSRKAISAADCQKQLYVDHEGLLCLVSASETIANGICHNDAGAPAVYKNELVGIGSFFVDVCGSLKPNGFMSIPYYRGWIIENM</sequence>
<evidence type="ECO:0000256" key="11">
    <source>
        <dbReference type="SAM" id="SignalP"/>
    </source>
</evidence>
<dbReference type="PRINTS" id="PR00722">
    <property type="entry name" value="CHYMOTRYPSIN"/>
</dbReference>
<keyword evidence="4 11" id="KW-0732">Signal</keyword>
<dbReference type="GO" id="GO:0005576">
    <property type="term" value="C:extracellular region"/>
    <property type="evidence" value="ECO:0007669"/>
    <property type="project" value="UniProtKB-SubCell"/>
</dbReference>